<protein>
    <submittedName>
        <fullName evidence="1">Uncharacterized protein</fullName>
    </submittedName>
</protein>
<sequence>MTRETTPLSFATLVCRGGDVVVKSVAAKVMWSVALESRSQAPRSTSQEEVTKPEPKLPILETGPTSWEDSAWGIKERWGSTDTTATLPVFTSAPAESFFFFACNSYLQSR</sequence>
<organism evidence="1 2">
    <name type="scientific">Persea americana</name>
    <name type="common">Avocado</name>
    <dbReference type="NCBI Taxonomy" id="3435"/>
    <lineage>
        <taxon>Eukaryota</taxon>
        <taxon>Viridiplantae</taxon>
        <taxon>Streptophyta</taxon>
        <taxon>Embryophyta</taxon>
        <taxon>Tracheophyta</taxon>
        <taxon>Spermatophyta</taxon>
        <taxon>Magnoliopsida</taxon>
        <taxon>Magnoliidae</taxon>
        <taxon>Laurales</taxon>
        <taxon>Lauraceae</taxon>
        <taxon>Persea</taxon>
    </lineage>
</organism>
<dbReference type="EMBL" id="CM056812">
    <property type="protein sequence ID" value="KAJ8617604.1"/>
    <property type="molecule type" value="Genomic_DNA"/>
</dbReference>
<proteinExistence type="predicted"/>
<reference evidence="1 2" key="1">
    <citation type="journal article" date="2022" name="Hortic Res">
        <title>A haplotype resolved chromosomal level avocado genome allows analysis of novel avocado genes.</title>
        <authorList>
            <person name="Nath O."/>
            <person name="Fletcher S.J."/>
            <person name="Hayward A."/>
            <person name="Shaw L.M."/>
            <person name="Masouleh A.K."/>
            <person name="Furtado A."/>
            <person name="Henry R.J."/>
            <person name="Mitter N."/>
        </authorList>
    </citation>
    <scope>NUCLEOTIDE SEQUENCE [LARGE SCALE GENOMIC DNA]</scope>
    <source>
        <strain evidence="2">cv. Hass</strain>
    </source>
</reference>
<comment type="caution">
    <text evidence="1">The sequence shown here is derived from an EMBL/GenBank/DDBJ whole genome shotgun (WGS) entry which is preliminary data.</text>
</comment>
<dbReference type="Proteomes" id="UP001234297">
    <property type="component" value="Chromosome 4"/>
</dbReference>
<evidence type="ECO:0000313" key="2">
    <source>
        <dbReference type="Proteomes" id="UP001234297"/>
    </source>
</evidence>
<name>A0ACC2K8Y6_PERAE</name>
<accession>A0ACC2K8Y6</accession>
<gene>
    <name evidence="1" type="ORF">MRB53_013790</name>
</gene>
<keyword evidence="2" id="KW-1185">Reference proteome</keyword>
<evidence type="ECO:0000313" key="1">
    <source>
        <dbReference type="EMBL" id="KAJ8617604.1"/>
    </source>
</evidence>